<name>M0QPE7_9ACTN</name>
<comment type="caution">
    <text evidence="2">The sequence shown here is derived from an EMBL/GenBank/DDBJ whole genome shotgun (WGS) entry which is preliminary data.</text>
</comment>
<dbReference type="Gene3D" id="1.20.120.20">
    <property type="entry name" value="Apolipoprotein"/>
    <property type="match status" value="1"/>
</dbReference>
<evidence type="ECO:0000256" key="1">
    <source>
        <dbReference type="SAM" id="MobiDB-lite"/>
    </source>
</evidence>
<proteinExistence type="predicted"/>
<dbReference type="EMBL" id="BANX01000032">
    <property type="protein sequence ID" value="GAC70151.1"/>
    <property type="molecule type" value="Genomic_DNA"/>
</dbReference>
<dbReference type="RefSeq" id="WP_007623943.1">
    <property type="nucleotide sequence ID" value="NZ_BANX01000032.1"/>
</dbReference>
<sequence length="291" mass="30261">MADNPLNAVITQVATVLADIRERGEAAGEQAQARLTETRDTAEARLTESRDQAVAALEDARERLSNLPVELPAEIEELRAKFTPEELRKVAEAYLAVAAGLLTSLSERGEEVVAKLKSQPLVEENLPKLEKVYNEALGLTEDALGTISGQTRAVGERAAKLAGLTSSKVEEAAVGIAGRIGEATDRIDDAALDLAGRVEEAADGAAERVGDVADDVADRVDEVAASAPAKKAPAKKAPAKKAAPEKTTPAAVKKAPAKKAPAKKTPATAAKAPAKKVPAKKAPAKKTPPKA</sequence>
<dbReference type="STRING" id="1223545.GS4_32_00950"/>
<evidence type="ECO:0000313" key="3">
    <source>
        <dbReference type="Proteomes" id="UP000011666"/>
    </source>
</evidence>
<dbReference type="OrthoDB" id="4377076at2"/>
<accession>M0QPE7</accession>
<organism evidence="2 3">
    <name type="scientific">Gordonia soli NBRC 108243</name>
    <dbReference type="NCBI Taxonomy" id="1223545"/>
    <lineage>
        <taxon>Bacteria</taxon>
        <taxon>Bacillati</taxon>
        <taxon>Actinomycetota</taxon>
        <taxon>Actinomycetes</taxon>
        <taxon>Mycobacteriales</taxon>
        <taxon>Gordoniaceae</taxon>
        <taxon>Gordonia</taxon>
    </lineage>
</organism>
<dbReference type="AlphaFoldDB" id="M0QPE7"/>
<keyword evidence="3" id="KW-1185">Reference proteome</keyword>
<protein>
    <submittedName>
        <fullName evidence="2">Putative heparin-binding hemagglutinin</fullName>
    </submittedName>
</protein>
<feature type="compositionally biased region" description="Basic and acidic residues" evidence="1">
    <location>
        <begin position="36"/>
        <end position="50"/>
    </location>
</feature>
<feature type="region of interest" description="Disordered" evidence="1">
    <location>
        <begin position="28"/>
        <end position="50"/>
    </location>
</feature>
<dbReference type="Proteomes" id="UP000011666">
    <property type="component" value="Unassembled WGS sequence"/>
</dbReference>
<reference evidence="2 3" key="1">
    <citation type="submission" date="2013-01" db="EMBL/GenBank/DDBJ databases">
        <title>Whole genome shotgun sequence of Gordonia soli NBRC 108243.</title>
        <authorList>
            <person name="Isaki-Nakamura S."/>
            <person name="Hosoyama A."/>
            <person name="Tsuchikane K."/>
            <person name="Ando Y."/>
            <person name="Baba S."/>
            <person name="Ohji S."/>
            <person name="Hamada M."/>
            <person name="Tamura T."/>
            <person name="Yamazoe A."/>
            <person name="Yamazaki S."/>
            <person name="Fujita N."/>
        </authorList>
    </citation>
    <scope>NUCLEOTIDE SEQUENCE [LARGE SCALE GENOMIC DNA]</scope>
    <source>
        <strain evidence="2 3">NBRC 108243</strain>
    </source>
</reference>
<dbReference type="eggNOG" id="ENOG50335M1">
    <property type="taxonomic scope" value="Bacteria"/>
</dbReference>
<feature type="region of interest" description="Disordered" evidence="1">
    <location>
        <begin position="224"/>
        <end position="291"/>
    </location>
</feature>
<gene>
    <name evidence="2" type="ORF">GS4_32_00950</name>
</gene>
<feature type="compositionally biased region" description="Low complexity" evidence="1">
    <location>
        <begin position="245"/>
        <end position="254"/>
    </location>
</feature>
<evidence type="ECO:0000313" key="2">
    <source>
        <dbReference type="EMBL" id="GAC70151.1"/>
    </source>
</evidence>
<feature type="compositionally biased region" description="Basic residues" evidence="1">
    <location>
        <begin position="273"/>
        <end position="291"/>
    </location>
</feature>
<feature type="compositionally biased region" description="Low complexity" evidence="1">
    <location>
        <begin position="263"/>
        <end position="272"/>
    </location>
</feature>